<protein>
    <recommendedName>
        <fullName evidence="3">Haloacid dehalogenase</fullName>
    </recommendedName>
</protein>
<dbReference type="NCBIfam" id="TIGR00099">
    <property type="entry name" value="Cof-subfamily"/>
    <property type="match status" value="1"/>
</dbReference>
<dbReference type="InterPro" id="IPR000150">
    <property type="entry name" value="Cof"/>
</dbReference>
<sequence length="269" mass="30705">MIKHIFSDMDGTILNDAGNITDTNVRIIKETNLPFTLVSARAPMEMDDVMTKLNLTAPQIGFNGGLIFQKVDGEVNVLSERHIDLDIAEKVFNIIQTKFEDVSLSWYSLNDWYSERIDDGIRLEENYTNRKPTIMNSKEFFNNPDAKIFKLMMIIFDKQTMHDLKVYLESQHLTGVSIQQSSDTYLEITSDQALKSRGIQFVIDQEKLKPEEMLAMGDGHNDLPMLNMVAHPVVMKNALPEVLKVARFVTKSNEEDGVGYALEHYLPKI</sequence>
<dbReference type="GO" id="GO:0000287">
    <property type="term" value="F:magnesium ion binding"/>
    <property type="evidence" value="ECO:0007669"/>
    <property type="project" value="TreeGrafter"/>
</dbReference>
<dbReference type="PROSITE" id="PS01229">
    <property type="entry name" value="COF_2"/>
    <property type="match status" value="1"/>
</dbReference>
<organism evidence="1 2">
    <name type="scientific">Companilactobacillus ginsenosidimutans</name>
    <dbReference type="NCBI Taxonomy" id="1007676"/>
    <lineage>
        <taxon>Bacteria</taxon>
        <taxon>Bacillati</taxon>
        <taxon>Bacillota</taxon>
        <taxon>Bacilli</taxon>
        <taxon>Lactobacillales</taxon>
        <taxon>Lactobacillaceae</taxon>
        <taxon>Companilactobacillus</taxon>
    </lineage>
</organism>
<dbReference type="NCBIfam" id="TIGR01484">
    <property type="entry name" value="HAD-SF-IIB"/>
    <property type="match status" value="1"/>
</dbReference>
<proteinExistence type="predicted"/>
<reference evidence="2" key="1">
    <citation type="submission" date="2015-07" db="EMBL/GenBank/DDBJ databases">
        <title>Lactobacillus ginsenosidimutans/EMML 3141/ whole genome sequencing.</title>
        <authorList>
            <person name="Kim M.K."/>
            <person name="Im W.-T."/>
            <person name="Srinivasan S."/>
            <person name="Lee J.-J."/>
        </authorList>
    </citation>
    <scope>NUCLEOTIDE SEQUENCE [LARGE SCALE GENOMIC DNA]</scope>
    <source>
        <strain evidence="2">EMML 3041</strain>
    </source>
</reference>
<dbReference type="OrthoDB" id="9790031at2"/>
<keyword evidence="2" id="KW-1185">Reference proteome</keyword>
<name>A0A0H4QG21_9LACO</name>
<dbReference type="InterPro" id="IPR036412">
    <property type="entry name" value="HAD-like_sf"/>
</dbReference>
<evidence type="ECO:0000313" key="2">
    <source>
        <dbReference type="Proteomes" id="UP000036106"/>
    </source>
</evidence>
<dbReference type="RefSeq" id="WP_048704632.1">
    <property type="nucleotide sequence ID" value="NZ_CP012034.1"/>
</dbReference>
<evidence type="ECO:0000313" key="1">
    <source>
        <dbReference type="EMBL" id="AKP67364.1"/>
    </source>
</evidence>
<dbReference type="AlphaFoldDB" id="A0A0H4QG21"/>
<dbReference type="PANTHER" id="PTHR10000">
    <property type="entry name" value="PHOSPHOSERINE PHOSPHATASE"/>
    <property type="match status" value="1"/>
</dbReference>
<dbReference type="GO" id="GO:0016791">
    <property type="term" value="F:phosphatase activity"/>
    <property type="evidence" value="ECO:0007669"/>
    <property type="project" value="TreeGrafter"/>
</dbReference>
<dbReference type="KEGG" id="lgn:ABM34_07315"/>
<dbReference type="InterPro" id="IPR006379">
    <property type="entry name" value="HAD-SF_hydro_IIB"/>
</dbReference>
<dbReference type="GO" id="GO:0005829">
    <property type="term" value="C:cytosol"/>
    <property type="evidence" value="ECO:0007669"/>
    <property type="project" value="TreeGrafter"/>
</dbReference>
<dbReference type="Gene3D" id="3.40.50.1000">
    <property type="entry name" value="HAD superfamily/HAD-like"/>
    <property type="match status" value="1"/>
</dbReference>
<dbReference type="PATRIC" id="fig|1007676.4.peg.1468"/>
<dbReference type="Proteomes" id="UP000036106">
    <property type="component" value="Chromosome"/>
</dbReference>
<dbReference type="SUPFAM" id="SSF56784">
    <property type="entry name" value="HAD-like"/>
    <property type="match status" value="1"/>
</dbReference>
<dbReference type="Gene3D" id="3.30.1240.10">
    <property type="match status" value="1"/>
</dbReference>
<dbReference type="EMBL" id="CP012034">
    <property type="protein sequence ID" value="AKP67364.1"/>
    <property type="molecule type" value="Genomic_DNA"/>
</dbReference>
<evidence type="ECO:0008006" key="3">
    <source>
        <dbReference type="Google" id="ProtNLM"/>
    </source>
</evidence>
<dbReference type="PANTHER" id="PTHR10000:SF8">
    <property type="entry name" value="HAD SUPERFAMILY HYDROLASE-LIKE, TYPE 3"/>
    <property type="match status" value="1"/>
</dbReference>
<accession>A0A0H4QG21</accession>
<gene>
    <name evidence="1" type="ORF">ABM34_07315</name>
</gene>
<dbReference type="InterPro" id="IPR023214">
    <property type="entry name" value="HAD_sf"/>
</dbReference>
<dbReference type="Pfam" id="PF08282">
    <property type="entry name" value="Hydrolase_3"/>
    <property type="match status" value="1"/>
</dbReference>